<keyword evidence="3" id="KW-0862">Zinc</keyword>
<dbReference type="InterPro" id="IPR003959">
    <property type="entry name" value="ATPase_AAA_core"/>
</dbReference>
<feature type="domain" description="AAA+ ATPase" evidence="7">
    <location>
        <begin position="349"/>
        <end position="527"/>
    </location>
</feature>
<proteinExistence type="inferred from homology"/>
<sequence>MTFPFIPPSPYSPHFCGKSPHFHFPPVSPFSEPLTQSLSALSHSGVASPLSIADPRRFFTSSPSFSLKLVSEGDANPAVSTETSPLPFFSLESDSPVSSPPTDAISAVEELDSHYSSSPPSQPPPPPSNFNPLPFSWKNFWYTVAYLGGVSCLTLYLLRRFFRHHWLFSQTVSQFQETSFSHFKEFLENSKIQALTYCGETFVYYTDREGLHYLTYLVPGSKKYIFQKALETAIPTLQSLPEETFVTASYPTSFFQHICAFFVDLRRSFYPLQLAVSLGGLFLFFTNFLGLSYFSDKNSDMVKFQTKGKSKKSINFADVIGMEKVKEEFRQIIDFVGSPEKIQKLGVRLPRGILLEGPSGTGKTLMARALAGEAGLPFCSVSASQFIEMYVGQGAARIRNVFSNARSKAPCILFIDELDAIGIDRATVGKASQEYVQTLNQLLIELDGMETNLAEEEEEGREFMPDFFWPFSQSSSSGSVNSCSSNNTYNFPPFVLVVAATNRMEALDEALIRPGRFDRLIHINLPSVDEREALFLLHTRRKSLGKDVLLKEFAAASEGFSGADIEGLLNEAALLAAREGTLSLQRHHILEILKEMKTRKESFQPAEDASLQPFTMKDFFTAFERQTGHISTL</sequence>
<keyword evidence="9" id="KW-1185">Reference proteome</keyword>
<dbReference type="PANTHER" id="PTHR23076">
    <property type="entry name" value="METALLOPROTEASE M41 FTSH"/>
    <property type="match status" value="1"/>
</dbReference>
<evidence type="ECO:0000256" key="6">
    <source>
        <dbReference type="SAM" id="Phobius"/>
    </source>
</evidence>
<dbReference type="PROSITE" id="PS00674">
    <property type="entry name" value="AAA"/>
    <property type="match status" value="1"/>
</dbReference>
<comment type="similarity">
    <text evidence="5">Belongs to the AAA ATPase family.</text>
</comment>
<dbReference type="EMBL" id="JADAQX010000064">
    <property type="protein sequence ID" value="KAF8822322.1"/>
    <property type="molecule type" value="Genomic_DNA"/>
</dbReference>
<evidence type="ECO:0000256" key="2">
    <source>
        <dbReference type="ARBA" id="ARBA00022723"/>
    </source>
</evidence>
<name>A0ABQ7JE80_9APIC</name>
<accession>A0ABQ7JE80</accession>
<dbReference type="SMART" id="SM00382">
    <property type="entry name" value="AAA"/>
    <property type="match status" value="1"/>
</dbReference>
<keyword evidence="6" id="KW-1133">Transmembrane helix</keyword>
<organism evidence="8 9">
    <name type="scientific">Cardiosporidium cionae</name>
    <dbReference type="NCBI Taxonomy" id="476202"/>
    <lineage>
        <taxon>Eukaryota</taxon>
        <taxon>Sar</taxon>
        <taxon>Alveolata</taxon>
        <taxon>Apicomplexa</taxon>
        <taxon>Aconoidasida</taxon>
        <taxon>Nephromycida</taxon>
        <taxon>Cardiosporidium</taxon>
    </lineage>
</organism>
<dbReference type="InterPro" id="IPR041569">
    <property type="entry name" value="AAA_lid_3"/>
</dbReference>
<comment type="cofactor">
    <cofactor evidence="1">
        <name>Zn(2+)</name>
        <dbReference type="ChEBI" id="CHEBI:29105"/>
    </cofactor>
</comment>
<reference evidence="8 9" key="1">
    <citation type="journal article" date="2020" name="bioRxiv">
        <title>Metabolic contributions of an alphaproteobacterial endosymbiont in the apicomplexan Cardiosporidium cionae.</title>
        <authorList>
            <person name="Hunter E.S."/>
            <person name="Paight C.J."/>
            <person name="Lane C.E."/>
        </authorList>
    </citation>
    <scope>NUCLEOTIDE SEQUENCE [LARGE SCALE GENOMIC DNA]</scope>
    <source>
        <strain evidence="8">ESH_2018</strain>
    </source>
</reference>
<gene>
    <name evidence="8" type="ORF">IE077_004008</name>
</gene>
<keyword evidence="5" id="KW-0547">Nucleotide-binding</keyword>
<evidence type="ECO:0000256" key="3">
    <source>
        <dbReference type="ARBA" id="ARBA00022833"/>
    </source>
</evidence>
<dbReference type="PANTHER" id="PTHR23076:SF97">
    <property type="entry name" value="ATP-DEPENDENT ZINC METALLOPROTEASE YME1L1"/>
    <property type="match status" value="1"/>
</dbReference>
<keyword evidence="4" id="KW-0482">Metalloprotease</keyword>
<evidence type="ECO:0000259" key="7">
    <source>
        <dbReference type="SMART" id="SM00382"/>
    </source>
</evidence>
<feature type="transmembrane region" description="Helical" evidence="6">
    <location>
        <begin position="274"/>
        <end position="294"/>
    </location>
</feature>
<evidence type="ECO:0000256" key="4">
    <source>
        <dbReference type="ARBA" id="ARBA00023049"/>
    </source>
</evidence>
<keyword evidence="2" id="KW-0479">Metal-binding</keyword>
<keyword evidence="6" id="KW-0812">Transmembrane</keyword>
<evidence type="ECO:0000256" key="5">
    <source>
        <dbReference type="RuleBase" id="RU003651"/>
    </source>
</evidence>
<evidence type="ECO:0000313" key="9">
    <source>
        <dbReference type="Proteomes" id="UP000823046"/>
    </source>
</evidence>
<dbReference type="Proteomes" id="UP000823046">
    <property type="component" value="Unassembled WGS sequence"/>
</dbReference>
<dbReference type="Gene3D" id="1.10.8.60">
    <property type="match status" value="1"/>
</dbReference>
<dbReference type="InterPro" id="IPR003593">
    <property type="entry name" value="AAA+_ATPase"/>
</dbReference>
<dbReference type="Pfam" id="PF17862">
    <property type="entry name" value="AAA_lid_3"/>
    <property type="match status" value="1"/>
</dbReference>
<dbReference type="InterPro" id="IPR003960">
    <property type="entry name" value="ATPase_AAA_CS"/>
</dbReference>
<comment type="caution">
    <text evidence="8">The sequence shown here is derived from an EMBL/GenBank/DDBJ whole genome shotgun (WGS) entry which is preliminary data.</text>
</comment>
<evidence type="ECO:0000313" key="8">
    <source>
        <dbReference type="EMBL" id="KAF8822322.1"/>
    </source>
</evidence>
<protein>
    <submittedName>
        <fullName evidence="8">ATPase, AAA family protein</fullName>
    </submittedName>
</protein>
<dbReference type="SUPFAM" id="SSF52540">
    <property type="entry name" value="P-loop containing nucleoside triphosphate hydrolases"/>
    <property type="match status" value="1"/>
</dbReference>
<dbReference type="Pfam" id="PF00004">
    <property type="entry name" value="AAA"/>
    <property type="match status" value="1"/>
</dbReference>
<feature type="transmembrane region" description="Helical" evidence="6">
    <location>
        <begin position="140"/>
        <end position="158"/>
    </location>
</feature>
<evidence type="ECO:0000256" key="1">
    <source>
        <dbReference type="ARBA" id="ARBA00001947"/>
    </source>
</evidence>
<keyword evidence="6" id="KW-0472">Membrane</keyword>
<keyword evidence="4" id="KW-0378">Hydrolase</keyword>
<dbReference type="InterPro" id="IPR027417">
    <property type="entry name" value="P-loop_NTPase"/>
</dbReference>
<keyword evidence="5" id="KW-0067">ATP-binding</keyword>
<keyword evidence="4" id="KW-0645">Protease</keyword>
<dbReference type="Gene3D" id="3.40.50.300">
    <property type="entry name" value="P-loop containing nucleotide triphosphate hydrolases"/>
    <property type="match status" value="1"/>
</dbReference>